<dbReference type="EMBL" id="CVQH01004446">
    <property type="protein sequence ID" value="CRK13086.1"/>
    <property type="molecule type" value="Genomic_DNA"/>
</dbReference>
<reference evidence="4 5" key="1">
    <citation type="submission" date="2015-05" db="EMBL/GenBank/DDBJ databases">
        <authorList>
            <person name="Fogelqvist Johan"/>
        </authorList>
    </citation>
    <scope>NUCLEOTIDE SEQUENCE [LARGE SCALE GENOMIC DNA]</scope>
    <source>
        <strain evidence="2">VL1</strain>
        <strain evidence="3">VL2</strain>
    </source>
</reference>
<dbReference type="AlphaFoldDB" id="A0A0G4M0G9"/>
<evidence type="ECO:0000313" key="5">
    <source>
        <dbReference type="Proteomes" id="UP000045706"/>
    </source>
</evidence>
<feature type="compositionally biased region" description="Polar residues" evidence="1">
    <location>
        <begin position="49"/>
        <end position="60"/>
    </location>
</feature>
<name>A0A0G4M0G9_VERLO</name>
<gene>
    <name evidence="2" type="ORF">BN1708_002450</name>
    <name evidence="3" type="ORF">BN1723_003505</name>
</gene>
<dbReference type="Proteomes" id="UP000045706">
    <property type="component" value="Unassembled WGS sequence"/>
</dbReference>
<evidence type="ECO:0000313" key="2">
    <source>
        <dbReference type="EMBL" id="CRK13086.1"/>
    </source>
</evidence>
<accession>A0A0G4M0G9</accession>
<evidence type="ECO:0000313" key="3">
    <source>
        <dbReference type="EMBL" id="CRK27345.1"/>
    </source>
</evidence>
<dbReference type="Proteomes" id="UP000044602">
    <property type="component" value="Unassembled WGS sequence"/>
</dbReference>
<evidence type="ECO:0000256" key="1">
    <source>
        <dbReference type="SAM" id="MobiDB-lite"/>
    </source>
</evidence>
<protein>
    <submittedName>
        <fullName evidence="3">Uncharacterized protein</fullName>
    </submittedName>
</protein>
<keyword evidence="4" id="KW-1185">Reference proteome</keyword>
<evidence type="ECO:0000313" key="4">
    <source>
        <dbReference type="Proteomes" id="UP000044602"/>
    </source>
</evidence>
<sequence>MTDRPAVAISPCASYPNASGKECRSCHVTLRELPSDQGQGRRMQKAPERSNTVPTSKKAS</sequence>
<organism evidence="3 5">
    <name type="scientific">Verticillium longisporum</name>
    <name type="common">Verticillium dahliae var. longisporum</name>
    <dbReference type="NCBI Taxonomy" id="100787"/>
    <lineage>
        <taxon>Eukaryota</taxon>
        <taxon>Fungi</taxon>
        <taxon>Dikarya</taxon>
        <taxon>Ascomycota</taxon>
        <taxon>Pezizomycotina</taxon>
        <taxon>Sordariomycetes</taxon>
        <taxon>Hypocreomycetidae</taxon>
        <taxon>Glomerellales</taxon>
        <taxon>Plectosphaerellaceae</taxon>
        <taxon>Verticillium</taxon>
    </lineage>
</organism>
<feature type="region of interest" description="Disordered" evidence="1">
    <location>
        <begin position="32"/>
        <end position="60"/>
    </location>
</feature>
<dbReference type="EMBL" id="CVQI01020001">
    <property type="protein sequence ID" value="CRK27345.1"/>
    <property type="molecule type" value="Genomic_DNA"/>
</dbReference>
<proteinExistence type="predicted"/>